<organism evidence="2 3">
    <name type="scientific">Haloprofundus marisrubri</name>
    <dbReference type="NCBI Taxonomy" id="1514971"/>
    <lineage>
        <taxon>Archaea</taxon>
        <taxon>Methanobacteriati</taxon>
        <taxon>Methanobacteriota</taxon>
        <taxon>Stenosarchaea group</taxon>
        <taxon>Halobacteria</taxon>
        <taxon>Halobacteriales</taxon>
        <taxon>Haloferacaceae</taxon>
        <taxon>Haloprofundus</taxon>
    </lineage>
</organism>
<dbReference type="AlphaFoldDB" id="A0A0W1RC71"/>
<sequence length="358" mass="40375">MSNTKTTDSTTAELTIERCTDSREWNRFVERVDGPPFALWGWGDAAATYGHDRWYLVARKNGDIVAGLPLVHMESRLFGSKLVSPPYGERGSLLVGDADGETDRTIDHLLERTRALADALGVDFVSLRGSRVADLPKFEQKNRFVTFRVPLDSPSEVWDGVKDSRQRQVSQAEDAGLTYREGDSLSDLEAYYRLSLRSMRGHGTPPHSFAFHRTIWEGLGDDNVHLGMVELNGELINAILDFSLGSTVYQWGVVNDYEYRDLNGGSLALWKSLERASEAGNESYEFGRTREGSGVYLFKKSFGGQKTWYDDYHYFPTGTGELPHPDDDTYDRAKDVWQRLPIPVTQYVGPRIRGQISL</sequence>
<dbReference type="OrthoDB" id="135106at2157"/>
<comment type="caution">
    <text evidence="2">The sequence shown here is derived from an EMBL/GenBank/DDBJ whole genome shotgun (WGS) entry which is preliminary data.</text>
</comment>
<dbReference type="Gene3D" id="3.40.630.30">
    <property type="match status" value="1"/>
</dbReference>
<evidence type="ECO:0000259" key="1">
    <source>
        <dbReference type="Pfam" id="PF13480"/>
    </source>
</evidence>
<protein>
    <submittedName>
        <fullName evidence="2">Exosortase</fullName>
    </submittedName>
</protein>
<reference evidence="2 3" key="1">
    <citation type="submission" date="2015-12" db="EMBL/GenBank/DDBJ databases">
        <title>Haloprofundus marisrubri gen. nov., sp. nov., an extremely halophilic archaeon isolated from the Discovery deep brine-seawater interface in the Red Sea.</title>
        <authorList>
            <person name="Zhang G."/>
            <person name="Stingl U."/>
            <person name="Rashid M."/>
        </authorList>
    </citation>
    <scope>NUCLEOTIDE SEQUENCE [LARGE SCALE GENOMIC DNA]</scope>
    <source>
        <strain evidence="2 3">SB9</strain>
    </source>
</reference>
<dbReference type="STRING" id="1514971.AUR64_07620"/>
<name>A0A0W1RC71_9EURY</name>
<dbReference type="InterPro" id="IPR016181">
    <property type="entry name" value="Acyl_CoA_acyltransferase"/>
</dbReference>
<dbReference type="PANTHER" id="PTHR36174:SF1">
    <property type="entry name" value="LIPID II:GLYCINE GLYCYLTRANSFERASE"/>
    <property type="match status" value="1"/>
</dbReference>
<proteinExistence type="predicted"/>
<feature type="domain" description="BioF2-like acetyltransferase" evidence="1">
    <location>
        <begin position="167"/>
        <end position="290"/>
    </location>
</feature>
<dbReference type="InterPro" id="IPR038740">
    <property type="entry name" value="BioF2-like_GNAT_dom"/>
</dbReference>
<evidence type="ECO:0000313" key="2">
    <source>
        <dbReference type="EMBL" id="KTG11024.1"/>
    </source>
</evidence>
<dbReference type="Proteomes" id="UP000054387">
    <property type="component" value="Unassembled WGS sequence"/>
</dbReference>
<evidence type="ECO:0000313" key="3">
    <source>
        <dbReference type="Proteomes" id="UP000054387"/>
    </source>
</evidence>
<dbReference type="EMBL" id="LOPU01000016">
    <property type="protein sequence ID" value="KTG11024.1"/>
    <property type="molecule type" value="Genomic_DNA"/>
</dbReference>
<gene>
    <name evidence="2" type="ORF">AUR64_07620</name>
</gene>
<keyword evidence="3" id="KW-1185">Reference proteome</keyword>
<dbReference type="RefSeq" id="WP_058580823.1">
    <property type="nucleotide sequence ID" value="NZ_LOPU01000016.1"/>
</dbReference>
<dbReference type="SUPFAM" id="SSF55729">
    <property type="entry name" value="Acyl-CoA N-acyltransferases (Nat)"/>
    <property type="match status" value="1"/>
</dbReference>
<dbReference type="InterPro" id="IPR050644">
    <property type="entry name" value="PG_Glycine_Bridge_Synth"/>
</dbReference>
<accession>A0A0W1RC71</accession>
<dbReference type="PANTHER" id="PTHR36174">
    <property type="entry name" value="LIPID II:GLYCINE GLYCYLTRANSFERASE"/>
    <property type="match status" value="1"/>
</dbReference>
<dbReference type="Pfam" id="PF13480">
    <property type="entry name" value="Acetyltransf_6"/>
    <property type="match status" value="1"/>
</dbReference>